<keyword evidence="1" id="KW-0819">tRNA processing</keyword>
<dbReference type="GO" id="GO:0030677">
    <property type="term" value="C:ribonuclease P complex"/>
    <property type="evidence" value="ECO:0007669"/>
    <property type="project" value="TreeGrafter"/>
</dbReference>
<dbReference type="Pfam" id="PF00825">
    <property type="entry name" value="Ribonuclease_P"/>
    <property type="match status" value="1"/>
</dbReference>
<dbReference type="RefSeq" id="WP_081799794.1">
    <property type="nucleotide sequence ID" value="NZ_JMFG01000002.1"/>
</dbReference>
<dbReference type="SUPFAM" id="SSF54211">
    <property type="entry name" value="Ribosomal protein S5 domain 2-like"/>
    <property type="match status" value="1"/>
</dbReference>
<sequence length="116" mass="13119">MAFRGIKRRRDFTQAYREGVKVHGRLMVVFVRWREGETGPRLGITATRRVGGAVVRNRCRRRVRAVAKWGEGLVGDLPLDVVVNVKKELAEAPWPEVVAEFVRCLEKGIARVGPRA</sequence>
<dbReference type="EMBL" id="DSMR01000336">
    <property type="protein sequence ID" value="HET47421.1"/>
    <property type="molecule type" value="Genomic_DNA"/>
</dbReference>
<dbReference type="InterPro" id="IPR000100">
    <property type="entry name" value="RNase_P"/>
</dbReference>
<dbReference type="PANTHER" id="PTHR33992:SF1">
    <property type="entry name" value="RIBONUCLEASE P PROTEIN COMPONENT"/>
    <property type="match status" value="1"/>
</dbReference>
<dbReference type="GO" id="GO:0004526">
    <property type="term" value="F:ribonuclease P activity"/>
    <property type="evidence" value="ECO:0007669"/>
    <property type="project" value="UniProtKB-UniRule"/>
</dbReference>
<proteinExistence type="predicted"/>
<evidence type="ECO:0000256" key="6">
    <source>
        <dbReference type="NCBIfam" id="TIGR00188"/>
    </source>
</evidence>
<dbReference type="NCBIfam" id="TIGR00188">
    <property type="entry name" value="rnpA"/>
    <property type="match status" value="1"/>
</dbReference>
<name>A0A7C2NEL2_9BACT</name>
<evidence type="ECO:0000256" key="3">
    <source>
        <dbReference type="ARBA" id="ARBA00022759"/>
    </source>
</evidence>
<dbReference type="Gene3D" id="3.30.230.10">
    <property type="match status" value="1"/>
</dbReference>
<dbReference type="GO" id="GO:0042781">
    <property type="term" value="F:3'-tRNA processing endoribonuclease activity"/>
    <property type="evidence" value="ECO:0007669"/>
    <property type="project" value="TreeGrafter"/>
</dbReference>
<evidence type="ECO:0000256" key="2">
    <source>
        <dbReference type="ARBA" id="ARBA00022722"/>
    </source>
</evidence>
<accession>A0A7C2NEL2</accession>
<dbReference type="GO" id="GO:0000049">
    <property type="term" value="F:tRNA binding"/>
    <property type="evidence" value="ECO:0007669"/>
    <property type="project" value="InterPro"/>
</dbReference>
<keyword evidence="5" id="KW-0694">RNA-binding</keyword>
<dbReference type="PANTHER" id="PTHR33992">
    <property type="entry name" value="RIBONUCLEASE P PROTEIN COMPONENT"/>
    <property type="match status" value="1"/>
</dbReference>
<dbReference type="InterPro" id="IPR014721">
    <property type="entry name" value="Ribsml_uS5_D2-typ_fold_subgr"/>
</dbReference>
<evidence type="ECO:0000256" key="4">
    <source>
        <dbReference type="ARBA" id="ARBA00022801"/>
    </source>
</evidence>
<evidence type="ECO:0000313" key="7">
    <source>
        <dbReference type="EMBL" id="HET47421.1"/>
    </source>
</evidence>
<evidence type="ECO:0000256" key="1">
    <source>
        <dbReference type="ARBA" id="ARBA00022694"/>
    </source>
</evidence>
<dbReference type="AlphaFoldDB" id="A0A7C2NEL2"/>
<evidence type="ECO:0000256" key="5">
    <source>
        <dbReference type="ARBA" id="ARBA00022884"/>
    </source>
</evidence>
<keyword evidence="4 7" id="KW-0378">Hydrolase</keyword>
<comment type="caution">
    <text evidence="7">The sequence shown here is derived from an EMBL/GenBank/DDBJ whole genome shotgun (WGS) entry which is preliminary data.</text>
</comment>
<dbReference type="EC" id="3.1.26.5" evidence="6"/>
<protein>
    <recommendedName>
        <fullName evidence="6">Ribonuclease P protein component</fullName>
        <ecNumber evidence="6">3.1.26.5</ecNumber>
    </recommendedName>
</protein>
<reference evidence="7" key="1">
    <citation type="journal article" date="2020" name="mSystems">
        <title>Genome- and Community-Level Interaction Insights into Carbon Utilization and Element Cycling Functions of Hydrothermarchaeota in Hydrothermal Sediment.</title>
        <authorList>
            <person name="Zhou Z."/>
            <person name="Liu Y."/>
            <person name="Xu W."/>
            <person name="Pan J."/>
            <person name="Luo Z.H."/>
            <person name="Li M."/>
        </authorList>
    </citation>
    <scope>NUCLEOTIDE SEQUENCE [LARGE SCALE GENOMIC DNA]</scope>
    <source>
        <strain evidence="7">SpSt-299</strain>
    </source>
</reference>
<keyword evidence="3" id="KW-0255">Endonuclease</keyword>
<gene>
    <name evidence="7" type="primary">rnpA</name>
    <name evidence="7" type="ORF">ENQ31_04590</name>
</gene>
<organism evidence="7">
    <name type="scientific">Thermoanaerobaculum aquaticum</name>
    <dbReference type="NCBI Taxonomy" id="1312852"/>
    <lineage>
        <taxon>Bacteria</taxon>
        <taxon>Pseudomonadati</taxon>
        <taxon>Acidobacteriota</taxon>
        <taxon>Thermoanaerobaculia</taxon>
        <taxon>Thermoanaerobaculales</taxon>
        <taxon>Thermoanaerobaculaceae</taxon>
        <taxon>Thermoanaerobaculum</taxon>
    </lineage>
</organism>
<keyword evidence="2" id="KW-0540">Nuclease</keyword>
<dbReference type="InterPro" id="IPR020568">
    <property type="entry name" value="Ribosomal_Su5_D2-typ_SF"/>
</dbReference>